<dbReference type="Proteomes" id="UP000654075">
    <property type="component" value="Unassembled WGS sequence"/>
</dbReference>
<proteinExistence type="predicted"/>
<evidence type="ECO:0000256" key="1">
    <source>
        <dbReference type="SAM" id="Phobius"/>
    </source>
</evidence>
<keyword evidence="3" id="KW-1185">Reference proteome</keyword>
<keyword evidence="1" id="KW-0472">Membrane</keyword>
<dbReference type="AlphaFoldDB" id="A0A813E711"/>
<feature type="non-terminal residue" evidence="2">
    <location>
        <position position="89"/>
    </location>
</feature>
<reference evidence="2" key="1">
    <citation type="submission" date="2021-02" db="EMBL/GenBank/DDBJ databases">
        <authorList>
            <person name="Dougan E. K."/>
            <person name="Rhodes N."/>
            <person name="Thang M."/>
            <person name="Chan C."/>
        </authorList>
    </citation>
    <scope>NUCLEOTIDE SEQUENCE</scope>
</reference>
<accession>A0A813E711</accession>
<gene>
    <name evidence="2" type="ORF">PGLA1383_LOCUS16188</name>
</gene>
<evidence type="ECO:0000313" key="2">
    <source>
        <dbReference type="EMBL" id="CAE8597755.1"/>
    </source>
</evidence>
<dbReference type="EMBL" id="CAJNNV010009736">
    <property type="protein sequence ID" value="CAE8597755.1"/>
    <property type="molecule type" value="Genomic_DNA"/>
</dbReference>
<keyword evidence="1" id="KW-1133">Transmembrane helix</keyword>
<organism evidence="2 3">
    <name type="scientific">Polarella glacialis</name>
    <name type="common">Dinoflagellate</name>
    <dbReference type="NCBI Taxonomy" id="89957"/>
    <lineage>
        <taxon>Eukaryota</taxon>
        <taxon>Sar</taxon>
        <taxon>Alveolata</taxon>
        <taxon>Dinophyceae</taxon>
        <taxon>Suessiales</taxon>
        <taxon>Suessiaceae</taxon>
        <taxon>Polarella</taxon>
    </lineage>
</organism>
<name>A0A813E711_POLGL</name>
<protein>
    <submittedName>
        <fullName evidence="2">Uncharacterized protein</fullName>
    </submittedName>
</protein>
<feature type="transmembrane region" description="Helical" evidence="1">
    <location>
        <begin position="58"/>
        <end position="81"/>
    </location>
</feature>
<sequence length="89" mass="9565">AYGDSLTTGIWPSHDILPVDEQMASGVPLSEFSLEWPAEHDGADARTDGFSRRLQPSAALAAALVACTVALALVASSYRFFSPARRRFP</sequence>
<comment type="caution">
    <text evidence="2">The sequence shown here is derived from an EMBL/GenBank/DDBJ whole genome shotgun (WGS) entry which is preliminary data.</text>
</comment>
<keyword evidence="1" id="KW-0812">Transmembrane</keyword>
<evidence type="ECO:0000313" key="3">
    <source>
        <dbReference type="Proteomes" id="UP000654075"/>
    </source>
</evidence>